<feature type="region of interest" description="Disordered" evidence="1">
    <location>
        <begin position="77"/>
        <end position="149"/>
    </location>
</feature>
<dbReference type="Proteomes" id="UP001189429">
    <property type="component" value="Unassembled WGS sequence"/>
</dbReference>
<reference evidence="2" key="1">
    <citation type="submission" date="2023-10" db="EMBL/GenBank/DDBJ databases">
        <authorList>
            <person name="Chen Y."/>
            <person name="Shah S."/>
            <person name="Dougan E. K."/>
            <person name="Thang M."/>
            <person name="Chan C."/>
        </authorList>
    </citation>
    <scope>NUCLEOTIDE SEQUENCE [LARGE SCALE GENOMIC DNA]</scope>
</reference>
<evidence type="ECO:0000256" key="1">
    <source>
        <dbReference type="SAM" id="MobiDB-lite"/>
    </source>
</evidence>
<evidence type="ECO:0000313" key="3">
    <source>
        <dbReference type="Proteomes" id="UP001189429"/>
    </source>
</evidence>
<accession>A0ABN9X8S7</accession>
<sequence length="206" mass="21995">MSTRVGGRRAFSSQRGGAMPHPQRITTGAAGNRNVGVENASPLEVMSYAKAPTLARPTLAVSLASCRFPPPPPGAVRRSGLATGPRHHARGARSVRSPNSTCSLYSEEGRCLTGRPEEDGGQGGEGGGWRTRTTMGPGGKERHRAQAPALHDQPICNLCRGQEDPVTSLHCEKSRSRRAQPCQNPPAHELARPMAELPRPRQYIAA</sequence>
<gene>
    <name evidence="2" type="ORF">PCOR1329_LOCUS74050</name>
</gene>
<feature type="region of interest" description="Disordered" evidence="1">
    <location>
        <begin position="1"/>
        <end position="35"/>
    </location>
</feature>
<keyword evidence="3" id="KW-1185">Reference proteome</keyword>
<dbReference type="EMBL" id="CAUYUJ010020012">
    <property type="protein sequence ID" value="CAK0895253.1"/>
    <property type="molecule type" value="Genomic_DNA"/>
</dbReference>
<proteinExistence type="predicted"/>
<evidence type="ECO:0000313" key="2">
    <source>
        <dbReference type="EMBL" id="CAK0895253.1"/>
    </source>
</evidence>
<feature type="region of interest" description="Disordered" evidence="1">
    <location>
        <begin position="171"/>
        <end position="206"/>
    </location>
</feature>
<feature type="compositionally biased region" description="Basic and acidic residues" evidence="1">
    <location>
        <begin position="107"/>
        <end position="118"/>
    </location>
</feature>
<name>A0ABN9X8S7_9DINO</name>
<protein>
    <submittedName>
        <fullName evidence="2">Uncharacterized protein</fullName>
    </submittedName>
</protein>
<comment type="caution">
    <text evidence="2">The sequence shown here is derived from an EMBL/GenBank/DDBJ whole genome shotgun (WGS) entry which is preliminary data.</text>
</comment>
<organism evidence="2 3">
    <name type="scientific">Prorocentrum cordatum</name>
    <dbReference type="NCBI Taxonomy" id="2364126"/>
    <lineage>
        <taxon>Eukaryota</taxon>
        <taxon>Sar</taxon>
        <taxon>Alveolata</taxon>
        <taxon>Dinophyceae</taxon>
        <taxon>Prorocentrales</taxon>
        <taxon>Prorocentraceae</taxon>
        <taxon>Prorocentrum</taxon>
    </lineage>
</organism>